<dbReference type="Proteomes" id="UP000502415">
    <property type="component" value="Chromosome"/>
</dbReference>
<feature type="binding site" evidence="4">
    <location>
        <position position="137"/>
    </location>
    <ligand>
        <name>GTP</name>
        <dbReference type="ChEBI" id="CHEBI:37565"/>
    </ligand>
</feature>
<sequence>MQFDMVDHASLGTVIKVVGVGGAGGNAVQHMINKGVSGVEFIAANTDAQALNASSAHNIIQIGDSGLGAGMRPEIGRQLAEQSRGRIEDALRGAHMVFIAAGMGGGTGTGAAPIVAEVAKNLGALTVAVVSKPFSYEGDKCMQVAETGLEELTKHVDSLIVILNEKLEDIYEDESMLDWMKHADDVLNNAVAGIAEIINVPGHINVDFNDVKTIMSEQGKAMMGTATASGVDRARIAAEQAVASPLLDGIDLSGAKGVLVNVTASRGLKGKEIKEVMAAVRAFAAPDAAIAQGIAYDDEMGDELRVTVVATGLGKNKANISLVQQQPQQVLRTGTYNAPMMGSATVAAGGMGMGAINNGNNAPDAGMKQPAVWRREQASEQVRAMQNNGVETYDIPAFLRKQAD</sequence>
<dbReference type="InterPro" id="IPR024757">
    <property type="entry name" value="FtsZ_C"/>
</dbReference>
<keyword evidence="2 4" id="KW-0547">Nucleotide-binding</keyword>
<dbReference type="KEGG" id="mfy:HH212_03530"/>
<dbReference type="Pfam" id="PF00091">
    <property type="entry name" value="Tubulin"/>
    <property type="match status" value="1"/>
</dbReference>
<dbReference type="PANTHER" id="PTHR30314:SF3">
    <property type="entry name" value="MITOCHONDRIAL DIVISION PROTEIN FSZA"/>
    <property type="match status" value="1"/>
</dbReference>
<comment type="similarity">
    <text evidence="1 4 6">Belongs to the FtsZ family.</text>
</comment>
<dbReference type="InterPro" id="IPR037103">
    <property type="entry name" value="Tubulin/FtsZ-like_C"/>
</dbReference>
<dbReference type="AlphaFoldDB" id="A0A7Z2ZR90"/>
<dbReference type="FunFam" id="3.40.50.1440:FF:000001">
    <property type="entry name" value="Cell division protein FtsZ"/>
    <property type="match status" value="1"/>
</dbReference>
<evidence type="ECO:0000256" key="6">
    <source>
        <dbReference type="RuleBase" id="RU000631"/>
    </source>
</evidence>
<comment type="subcellular location">
    <subcellularLocation>
        <location evidence="4">Cytoplasm</location>
    </subcellularLocation>
    <text evidence="4">Assembles at midcell at the inner surface of the cytoplasmic membrane.</text>
</comment>
<dbReference type="Gene3D" id="3.40.50.1440">
    <property type="entry name" value="Tubulin/FtsZ, GTPase domain"/>
    <property type="match status" value="1"/>
</dbReference>
<keyword evidence="4 6" id="KW-0717">Septation</keyword>
<dbReference type="GO" id="GO:0043093">
    <property type="term" value="P:FtsZ-dependent cytokinesis"/>
    <property type="evidence" value="ECO:0007669"/>
    <property type="project" value="UniProtKB-UniRule"/>
</dbReference>
<feature type="binding site" evidence="4">
    <location>
        <begin position="22"/>
        <end position="26"/>
    </location>
    <ligand>
        <name>GTP</name>
        <dbReference type="ChEBI" id="CHEBI:37565"/>
    </ligand>
</feature>
<dbReference type="GO" id="GO:0003924">
    <property type="term" value="F:GTPase activity"/>
    <property type="evidence" value="ECO:0007669"/>
    <property type="project" value="UniProtKB-UniRule"/>
</dbReference>
<dbReference type="PROSITE" id="PS01135">
    <property type="entry name" value="FTSZ_2"/>
    <property type="match status" value="1"/>
</dbReference>
<evidence type="ECO:0000256" key="1">
    <source>
        <dbReference type="ARBA" id="ARBA00009690"/>
    </source>
</evidence>
<dbReference type="RefSeq" id="WP_169434114.1">
    <property type="nucleotide sequence ID" value="NZ_CP051685.1"/>
</dbReference>
<dbReference type="InterPro" id="IPR008280">
    <property type="entry name" value="Tub_FtsZ_C"/>
</dbReference>
<evidence type="ECO:0000256" key="2">
    <source>
        <dbReference type="ARBA" id="ARBA00022741"/>
    </source>
</evidence>
<dbReference type="NCBIfam" id="TIGR00065">
    <property type="entry name" value="ftsZ"/>
    <property type="match status" value="1"/>
</dbReference>
<dbReference type="SMART" id="SM00864">
    <property type="entry name" value="Tubulin"/>
    <property type="match status" value="1"/>
</dbReference>
<dbReference type="InterPro" id="IPR003008">
    <property type="entry name" value="Tubulin_FtsZ_GTPase"/>
</dbReference>
<dbReference type="EMBL" id="CP051685">
    <property type="protein sequence ID" value="QJD99217.1"/>
    <property type="molecule type" value="Genomic_DNA"/>
</dbReference>
<dbReference type="GO" id="GO:0032153">
    <property type="term" value="C:cell division site"/>
    <property type="evidence" value="ECO:0007669"/>
    <property type="project" value="UniProtKB-UniRule"/>
</dbReference>
<dbReference type="PANTHER" id="PTHR30314">
    <property type="entry name" value="CELL DIVISION PROTEIN FTSZ-RELATED"/>
    <property type="match status" value="1"/>
</dbReference>
<dbReference type="InterPro" id="IPR036525">
    <property type="entry name" value="Tubulin/FtsZ_GTPase_sf"/>
</dbReference>
<gene>
    <name evidence="4 9" type="primary">ftsZ</name>
    <name evidence="9" type="ORF">HH212_03530</name>
</gene>
<evidence type="ECO:0000256" key="3">
    <source>
        <dbReference type="ARBA" id="ARBA00023134"/>
    </source>
</evidence>
<dbReference type="InterPro" id="IPR045061">
    <property type="entry name" value="FtsZ/CetZ"/>
</dbReference>
<dbReference type="Pfam" id="PF12327">
    <property type="entry name" value="FtsZ_C"/>
    <property type="match status" value="1"/>
</dbReference>
<organism evidence="9 10">
    <name type="scientific">Massilia forsythiae</name>
    <dbReference type="NCBI Taxonomy" id="2728020"/>
    <lineage>
        <taxon>Bacteria</taxon>
        <taxon>Pseudomonadati</taxon>
        <taxon>Pseudomonadota</taxon>
        <taxon>Betaproteobacteria</taxon>
        <taxon>Burkholderiales</taxon>
        <taxon>Oxalobacteraceae</taxon>
        <taxon>Telluria group</taxon>
        <taxon>Massilia</taxon>
    </lineage>
</organism>
<dbReference type="SUPFAM" id="SSF55307">
    <property type="entry name" value="Tubulin C-terminal domain-like"/>
    <property type="match status" value="1"/>
</dbReference>
<proteinExistence type="inferred from homology"/>
<feature type="binding site" evidence="4">
    <location>
        <begin position="106"/>
        <end position="108"/>
    </location>
    <ligand>
        <name>GTP</name>
        <dbReference type="ChEBI" id="CHEBI:37565"/>
    </ligand>
</feature>
<dbReference type="InterPro" id="IPR020805">
    <property type="entry name" value="Cell_div_FtsZ_CS"/>
</dbReference>
<accession>A0A7Z2ZR90</accession>
<protein>
    <recommendedName>
        <fullName evidence="4 5">Cell division protein FtsZ</fullName>
    </recommendedName>
</protein>
<dbReference type="GO" id="GO:0000917">
    <property type="term" value="P:division septum assembly"/>
    <property type="evidence" value="ECO:0007669"/>
    <property type="project" value="UniProtKB-KW"/>
</dbReference>
<evidence type="ECO:0000313" key="9">
    <source>
        <dbReference type="EMBL" id="QJD99217.1"/>
    </source>
</evidence>
<dbReference type="GO" id="GO:0051258">
    <property type="term" value="P:protein polymerization"/>
    <property type="evidence" value="ECO:0007669"/>
    <property type="project" value="UniProtKB-UniRule"/>
</dbReference>
<keyword evidence="4 6" id="KW-0132">Cell division</keyword>
<dbReference type="SMART" id="SM00865">
    <property type="entry name" value="Tubulin_C"/>
    <property type="match status" value="1"/>
</dbReference>
<keyword evidence="4" id="KW-0963">Cytoplasm</keyword>
<evidence type="ECO:0000256" key="4">
    <source>
        <dbReference type="HAMAP-Rule" id="MF_00909"/>
    </source>
</evidence>
<keyword evidence="4 6" id="KW-0131">Cell cycle</keyword>
<reference evidence="9 10" key="1">
    <citation type="submission" date="2020-04" db="EMBL/GenBank/DDBJ databases">
        <title>Genome sequencing of novel species.</title>
        <authorList>
            <person name="Heo J."/>
            <person name="Kim S.-J."/>
            <person name="Kim J.-S."/>
            <person name="Hong S.-B."/>
            <person name="Kwon S.-W."/>
        </authorList>
    </citation>
    <scope>NUCLEOTIDE SEQUENCE [LARGE SCALE GENOMIC DNA]</scope>
    <source>
        <strain evidence="9 10">GN2-R2</strain>
    </source>
</reference>
<dbReference type="GO" id="GO:0005737">
    <property type="term" value="C:cytoplasm"/>
    <property type="evidence" value="ECO:0007669"/>
    <property type="project" value="UniProtKB-SubCell"/>
</dbReference>
<dbReference type="InterPro" id="IPR000158">
    <property type="entry name" value="Cell_div_FtsZ"/>
</dbReference>
<dbReference type="CDD" id="cd02201">
    <property type="entry name" value="FtsZ_type1"/>
    <property type="match status" value="1"/>
</dbReference>
<keyword evidence="10" id="KW-1185">Reference proteome</keyword>
<keyword evidence="3 4" id="KW-0342">GTP-binding</keyword>
<dbReference type="PRINTS" id="PR00423">
    <property type="entry name" value="CELLDVISFTSZ"/>
</dbReference>
<evidence type="ECO:0000313" key="10">
    <source>
        <dbReference type="Proteomes" id="UP000502415"/>
    </source>
</evidence>
<comment type="subunit">
    <text evidence="4">Homodimer. Polymerizes to form a dynamic ring structure in a strictly GTP-dependent manner. Interacts directly with several other division proteins.</text>
</comment>
<dbReference type="Gene3D" id="3.30.1330.20">
    <property type="entry name" value="Tubulin/FtsZ, C-terminal domain"/>
    <property type="match status" value="1"/>
</dbReference>
<feature type="domain" description="Tubulin/FtsZ 2-layer sandwich" evidence="8">
    <location>
        <begin position="204"/>
        <end position="322"/>
    </location>
</feature>
<name>A0A7Z2ZR90_9BURK</name>
<evidence type="ECO:0000256" key="5">
    <source>
        <dbReference type="NCBIfam" id="TIGR00065"/>
    </source>
</evidence>
<dbReference type="InterPro" id="IPR018316">
    <property type="entry name" value="Tubulin/FtsZ_2-layer-sand-dom"/>
</dbReference>
<comment type="function">
    <text evidence="4 6">Essential cell division protein that forms a contractile ring structure (Z ring) at the future cell division site. The regulation of the ring assembly controls the timing and the location of cell division. One of the functions of the FtsZ ring is to recruit other cell division proteins to the septum to produce a new cell wall between the dividing cells. Binds GTP and shows GTPase activity.</text>
</comment>
<feature type="domain" description="Tubulin/FtsZ GTPase" evidence="7">
    <location>
        <begin position="14"/>
        <end position="202"/>
    </location>
</feature>
<dbReference type="SUPFAM" id="SSF52490">
    <property type="entry name" value="Tubulin nucleotide-binding domain-like"/>
    <property type="match status" value="1"/>
</dbReference>
<evidence type="ECO:0000259" key="8">
    <source>
        <dbReference type="SMART" id="SM00865"/>
    </source>
</evidence>
<feature type="binding site" evidence="4">
    <location>
        <position position="184"/>
    </location>
    <ligand>
        <name>GTP</name>
        <dbReference type="ChEBI" id="CHEBI:37565"/>
    </ligand>
</feature>
<dbReference type="HAMAP" id="MF_00909">
    <property type="entry name" value="FtsZ"/>
    <property type="match status" value="1"/>
</dbReference>
<comment type="caution">
    <text evidence="4">Lacks conserved residue(s) required for the propagation of feature annotation.</text>
</comment>
<evidence type="ECO:0000259" key="7">
    <source>
        <dbReference type="SMART" id="SM00864"/>
    </source>
</evidence>
<dbReference type="GO" id="GO:0005525">
    <property type="term" value="F:GTP binding"/>
    <property type="evidence" value="ECO:0007669"/>
    <property type="project" value="UniProtKB-UniRule"/>
</dbReference>